<dbReference type="InterPro" id="IPR011030">
    <property type="entry name" value="Lipovitellin_superhlx_dom"/>
</dbReference>
<proteinExistence type="predicted"/>
<dbReference type="EMBL" id="AJVK01009202">
    <property type="status" value="NOT_ANNOTATED_CDS"/>
    <property type="molecule type" value="Genomic_DNA"/>
</dbReference>
<protein>
    <recommendedName>
        <fullName evidence="1">Vitellogenin domain-containing protein</fullName>
    </recommendedName>
</protein>
<feature type="domain" description="Vitellogenin" evidence="1">
    <location>
        <begin position="105"/>
        <end position="357"/>
    </location>
</feature>
<dbReference type="VEuPathDB" id="VectorBase:PPAI000158"/>
<dbReference type="VEuPathDB" id="VectorBase:PPAPM1_010039"/>
<dbReference type="Proteomes" id="UP000092462">
    <property type="component" value="Unassembled WGS sequence"/>
</dbReference>
<name>A0A1B0GLZ6_PHLPP</name>
<dbReference type="InterPro" id="IPR050733">
    <property type="entry name" value="Vitellogenin/Apolipophorin"/>
</dbReference>
<dbReference type="EnsemblMetazoa" id="PPAI000158-RA">
    <property type="protein sequence ID" value="PPAI000158-PA"/>
    <property type="gene ID" value="PPAI000158"/>
</dbReference>
<sequence>KIFWSPVEGKSLVHFLQTSYKFNFVEESTLSVDDTDFDFESEKNLELVTSNPNEAENVVNLKSMENINSETLISYVRDRLKDISFIWEKSRISSTRHDQLVGRELTEIISVMELFKFQQFYDLWILLSNDTSVEASKELDIFYKIVPYIGTEECVLFIKKLIILKEVGNNLMEKMLTKLAGSIRQPTPKVAEALKEVWDSNKNVNAALLAYTSALGAGFRTNPAVFHDLMEQAKKDLFTKISESSSNFNNQRLYYQALGNLNCISLADDNVIKLRSLMFNNDMLMHLILALEKSTDGQYVFDLMLKILRDVSKSSELRAVALRIALKRMPSYDQYETLARVMDEDTNYELYNLFESSVRAFVKVKELPESALLWLRNREPMSRSMAFAYESPEDYPLAFSVRGYLFFNDLTWGLQQIHFDVYQKYGDLEMLIQHADIDVIPYPISQDLILFHSDFGYKYHMQVFGYNAPPNNKEFPESLDEMMYKKPFSDVFKDSDEEFLVSLLSYINWNFLAHSAYSYNFKATIEPSDVFPITKYALSVGPSQEYLIEFKDKDDNVRVYYKLSTKRNIYSYIQLLRMGLGLKSSGICFGHIVDESDESMYHLTYGTDSGDLFECPMDQFSLSVRFKSDFSFEQIENHNNERLTYVECSHTSPYLQSKDPTNNHGCGRAASTFRNMDVKLSYENIPKKLMKYINQIWTWFLKTNNGNSLTNHVSIQSSTDITVKAFYPMTEPFLNLDVILSEQTYSFKLPPTLLTPDNLGISDFFYVSDFIFPAPYCVLVVTENRLKSSRHYLHSDSSSWTEYANINLVKIYVKKVSKDKLALKIEYPKTEVTVYPKINSTSFEKYDITLGEKGIDLVPINWAHRRTQSVTVLDTIFFVPEASKEENHFMIGYNGHSITIFGSYNADQNYGKCFGFQAVNVERETDYETCDNFI</sequence>
<dbReference type="Pfam" id="PF01347">
    <property type="entry name" value="Vitellogenin_N"/>
    <property type="match status" value="1"/>
</dbReference>
<dbReference type="SUPFAM" id="SSF48431">
    <property type="entry name" value="Lipovitellin-phosvitin complex, superhelical domain"/>
    <property type="match status" value="1"/>
</dbReference>
<evidence type="ECO:0000259" key="1">
    <source>
        <dbReference type="Pfam" id="PF01347"/>
    </source>
</evidence>
<evidence type="ECO:0000313" key="2">
    <source>
        <dbReference type="EnsemblMetazoa" id="PPAI000158-PA"/>
    </source>
</evidence>
<accession>A0A1B0GLZ6</accession>
<dbReference type="InterPro" id="IPR001747">
    <property type="entry name" value="Vitellogenin_N"/>
</dbReference>
<keyword evidence="3" id="KW-1185">Reference proteome</keyword>
<dbReference type="AlphaFoldDB" id="A0A1B0GLZ6"/>
<organism evidence="2 3">
    <name type="scientific">Phlebotomus papatasi</name>
    <name type="common">Sandfly</name>
    <dbReference type="NCBI Taxonomy" id="29031"/>
    <lineage>
        <taxon>Eukaryota</taxon>
        <taxon>Metazoa</taxon>
        <taxon>Ecdysozoa</taxon>
        <taxon>Arthropoda</taxon>
        <taxon>Hexapoda</taxon>
        <taxon>Insecta</taxon>
        <taxon>Pterygota</taxon>
        <taxon>Neoptera</taxon>
        <taxon>Endopterygota</taxon>
        <taxon>Diptera</taxon>
        <taxon>Nematocera</taxon>
        <taxon>Psychodoidea</taxon>
        <taxon>Psychodidae</taxon>
        <taxon>Phlebotomus</taxon>
        <taxon>Phlebotomus</taxon>
    </lineage>
</organism>
<dbReference type="PANTHER" id="PTHR23345:SF33">
    <property type="entry name" value="CROSSVEINLESS D"/>
    <property type="match status" value="1"/>
</dbReference>
<dbReference type="Gene3D" id="1.25.10.20">
    <property type="entry name" value="Vitellinogen, superhelical"/>
    <property type="match status" value="1"/>
</dbReference>
<reference evidence="2" key="1">
    <citation type="submission" date="2022-08" db="UniProtKB">
        <authorList>
            <consortium name="EnsemblMetazoa"/>
        </authorList>
    </citation>
    <scope>IDENTIFICATION</scope>
    <source>
        <strain evidence="2">Israel</strain>
    </source>
</reference>
<evidence type="ECO:0000313" key="3">
    <source>
        <dbReference type="Proteomes" id="UP000092462"/>
    </source>
</evidence>
<dbReference type="PANTHER" id="PTHR23345">
    <property type="entry name" value="VITELLOGENIN-RELATED"/>
    <property type="match status" value="1"/>
</dbReference>
<dbReference type="GO" id="GO:0005319">
    <property type="term" value="F:lipid transporter activity"/>
    <property type="evidence" value="ECO:0007669"/>
    <property type="project" value="InterPro"/>
</dbReference>